<sequence>MHLSFSKFQNKQPQYQIRFNLKLLSNYIHLLQYFGTALVITQVQSIQYSNYAYLPQDFKVVLVISEYFQTFLELLKDRRIIKSFDTILLIQEYQVGEYVFTTTGWHVPKPKDISNDFTSIIAHPQSPRRFQTTVESLEKERIVTHRPSLSLSLRLREKELSMETAEVQRYLIIGITFLTLPDAIGKNCPTVKKRGVVGTKAEDGNKVDLDGSIAPYLVVTPELSDDGKGGSSRTNLHALIVEKSAPDGLCLPTIVSQSKIFYFARYRDGSTTRDGRAAGWNQLVAKEAARNAPPTPLWTKQMRYRKRRDTTKVVLDPAISLNNSIGYHINSYLRTSETWHLQKVLTLMEEADEDLKHMPAPSNKALMAFLDNENEDFGEDDAETMDKEMAEL</sequence>
<name>A0A4Z1GI39_9HELO</name>
<comment type="caution">
    <text evidence="1">The sequence shown here is derived from an EMBL/GenBank/DDBJ whole genome shotgun (WGS) entry which is preliminary data.</text>
</comment>
<dbReference type="AlphaFoldDB" id="A0A4Z1GI39"/>
<proteinExistence type="predicted"/>
<organism evidence="1 2">
    <name type="scientific">Botrytis hyacinthi</name>
    <dbReference type="NCBI Taxonomy" id="278943"/>
    <lineage>
        <taxon>Eukaryota</taxon>
        <taxon>Fungi</taxon>
        <taxon>Dikarya</taxon>
        <taxon>Ascomycota</taxon>
        <taxon>Pezizomycotina</taxon>
        <taxon>Leotiomycetes</taxon>
        <taxon>Helotiales</taxon>
        <taxon>Sclerotiniaceae</taxon>
        <taxon>Botrytis</taxon>
    </lineage>
</organism>
<dbReference type="EMBL" id="PQXK01000120">
    <property type="protein sequence ID" value="TGO36584.1"/>
    <property type="molecule type" value="Genomic_DNA"/>
</dbReference>
<keyword evidence="2" id="KW-1185">Reference proteome</keyword>
<gene>
    <name evidence="1" type="ORF">BHYA_0120g00080</name>
</gene>
<dbReference type="Proteomes" id="UP000297814">
    <property type="component" value="Unassembled WGS sequence"/>
</dbReference>
<evidence type="ECO:0000313" key="2">
    <source>
        <dbReference type="Proteomes" id="UP000297814"/>
    </source>
</evidence>
<protein>
    <submittedName>
        <fullName evidence="1">Uncharacterized protein</fullName>
    </submittedName>
</protein>
<evidence type="ECO:0000313" key="1">
    <source>
        <dbReference type="EMBL" id="TGO36584.1"/>
    </source>
</evidence>
<reference evidence="1 2" key="1">
    <citation type="submission" date="2017-12" db="EMBL/GenBank/DDBJ databases">
        <title>Comparative genomics of Botrytis spp.</title>
        <authorList>
            <person name="Valero-Jimenez C.A."/>
            <person name="Tapia P."/>
            <person name="Veloso J."/>
            <person name="Silva-Moreno E."/>
            <person name="Staats M."/>
            <person name="Valdes J.H."/>
            <person name="Van Kan J.A.L."/>
        </authorList>
    </citation>
    <scope>NUCLEOTIDE SEQUENCE [LARGE SCALE GENOMIC DNA]</scope>
    <source>
        <strain evidence="1 2">Bh0001</strain>
    </source>
</reference>
<accession>A0A4Z1GI39</accession>